<comment type="caution">
    <text evidence="1">The sequence shown here is derived from an EMBL/GenBank/DDBJ whole genome shotgun (WGS) entry which is preliminary data.</text>
</comment>
<name>A0A0M0K8F2_9EUKA</name>
<feature type="non-terminal residue" evidence="1">
    <location>
        <position position="1"/>
    </location>
</feature>
<sequence length="153" mass="16648">SHPPHCIAITSRLKAAAPSVLFRTSAWALLLDRLEKPHPLKQVAMPNTTAAGVELLELICQMVSRTQNKPACVEVFAHRLLLTDARAFESELRLVEKARESLPHDPAAKGGGGDGSFQTNPMCWEITSDGKGIGLDRTSRFALKQATGWRGHA</sequence>
<evidence type="ECO:0000313" key="2">
    <source>
        <dbReference type="Proteomes" id="UP000037460"/>
    </source>
</evidence>
<protein>
    <submittedName>
        <fullName evidence="1">Uncharacterized protein</fullName>
    </submittedName>
</protein>
<reference evidence="2" key="1">
    <citation type="journal article" date="2015" name="PLoS Genet.">
        <title>Genome Sequence and Transcriptome Analyses of Chrysochromulina tobin: Metabolic Tools for Enhanced Algal Fitness in the Prominent Order Prymnesiales (Haptophyceae).</title>
        <authorList>
            <person name="Hovde B.T."/>
            <person name="Deodato C.R."/>
            <person name="Hunsperger H.M."/>
            <person name="Ryken S.A."/>
            <person name="Yost W."/>
            <person name="Jha R.K."/>
            <person name="Patterson J."/>
            <person name="Monnat R.J. Jr."/>
            <person name="Barlow S.B."/>
            <person name="Starkenburg S.R."/>
            <person name="Cattolico R.A."/>
        </authorList>
    </citation>
    <scope>NUCLEOTIDE SEQUENCE</scope>
    <source>
        <strain evidence="2">CCMP291</strain>
    </source>
</reference>
<dbReference type="Proteomes" id="UP000037460">
    <property type="component" value="Unassembled WGS sequence"/>
</dbReference>
<organism evidence="1 2">
    <name type="scientific">Chrysochromulina tobinii</name>
    <dbReference type="NCBI Taxonomy" id="1460289"/>
    <lineage>
        <taxon>Eukaryota</taxon>
        <taxon>Haptista</taxon>
        <taxon>Haptophyta</taxon>
        <taxon>Prymnesiophyceae</taxon>
        <taxon>Prymnesiales</taxon>
        <taxon>Chrysochromulinaceae</taxon>
        <taxon>Chrysochromulina</taxon>
    </lineage>
</organism>
<dbReference type="AlphaFoldDB" id="A0A0M0K8F2"/>
<gene>
    <name evidence="1" type="ORF">Ctob_014552</name>
</gene>
<dbReference type="EMBL" id="JWZX01000984">
    <property type="protein sequence ID" value="KOO35100.1"/>
    <property type="molecule type" value="Genomic_DNA"/>
</dbReference>
<keyword evidence="2" id="KW-1185">Reference proteome</keyword>
<proteinExistence type="predicted"/>
<evidence type="ECO:0000313" key="1">
    <source>
        <dbReference type="EMBL" id="KOO35100.1"/>
    </source>
</evidence>
<accession>A0A0M0K8F2</accession>